<dbReference type="STRING" id="655015.B1812_02010"/>
<proteinExistence type="predicted"/>
<dbReference type="KEGG" id="mbry:B1812_02010"/>
<evidence type="ECO:0000313" key="2">
    <source>
        <dbReference type="EMBL" id="ARN80058.1"/>
    </source>
</evidence>
<name>A0A1W6MR42_9HYPH</name>
<keyword evidence="1" id="KW-0812">Transmembrane</keyword>
<dbReference type="Proteomes" id="UP000193978">
    <property type="component" value="Chromosome"/>
</dbReference>
<evidence type="ECO:0000313" key="3">
    <source>
        <dbReference type="Proteomes" id="UP000193978"/>
    </source>
</evidence>
<protein>
    <submittedName>
        <fullName evidence="2">Uncharacterized protein</fullName>
    </submittedName>
</protein>
<evidence type="ECO:0000256" key="1">
    <source>
        <dbReference type="SAM" id="Phobius"/>
    </source>
</evidence>
<accession>A0A1W6MR42</accession>
<sequence length="146" mass="15998">MRENGILLSPRAGTFMRLKRLRRNQAAAENAGLQRSRGQKTERVLAETREPDAQKMTLEDRMALVVKSQGAPMTVFSLLSDARGSRGIFKALPSLAVFGLAFFALGFAFGHGYWVVALWTAAAALAWIFMRGASDASLPPEGLREE</sequence>
<reference evidence="2 3" key="1">
    <citation type="submission" date="2017-02" db="EMBL/GenBank/DDBJ databases">
        <authorList>
            <person name="Peterson S.W."/>
        </authorList>
    </citation>
    <scope>NUCLEOTIDE SEQUENCE [LARGE SCALE GENOMIC DNA]</scope>
    <source>
        <strain evidence="2 3">S285</strain>
    </source>
</reference>
<keyword evidence="1" id="KW-1133">Transmembrane helix</keyword>
<organism evidence="2 3">
    <name type="scientific">Methylocystis bryophila</name>
    <dbReference type="NCBI Taxonomy" id="655015"/>
    <lineage>
        <taxon>Bacteria</taxon>
        <taxon>Pseudomonadati</taxon>
        <taxon>Pseudomonadota</taxon>
        <taxon>Alphaproteobacteria</taxon>
        <taxon>Hyphomicrobiales</taxon>
        <taxon>Methylocystaceae</taxon>
        <taxon>Methylocystis</taxon>
    </lineage>
</organism>
<keyword evidence="1" id="KW-0472">Membrane</keyword>
<dbReference type="AlphaFoldDB" id="A0A1W6MR42"/>
<feature type="transmembrane region" description="Helical" evidence="1">
    <location>
        <begin position="87"/>
        <end position="107"/>
    </location>
</feature>
<gene>
    <name evidence="2" type="ORF">B1812_02010</name>
</gene>
<dbReference type="EMBL" id="CP019948">
    <property type="protein sequence ID" value="ARN80058.1"/>
    <property type="molecule type" value="Genomic_DNA"/>
</dbReference>
<keyword evidence="3" id="KW-1185">Reference proteome</keyword>